<name>A0A4V3SGG4_OPIFE</name>
<dbReference type="EMBL" id="SJOL01003902">
    <property type="protein sequence ID" value="TGZ72264.1"/>
    <property type="molecule type" value="Genomic_DNA"/>
</dbReference>
<proteinExistence type="predicted"/>
<evidence type="ECO:0000313" key="2">
    <source>
        <dbReference type="EMBL" id="TGZ72264.1"/>
    </source>
</evidence>
<keyword evidence="1" id="KW-0732">Signal</keyword>
<dbReference type="AlphaFoldDB" id="A0A4V3SGG4"/>
<evidence type="ECO:0000313" key="3">
    <source>
        <dbReference type="Proteomes" id="UP000308267"/>
    </source>
</evidence>
<sequence length="122" mass="14070">MDFSFWFVLCGIQAISAVNSLDKESSIHKTWRSQYMVKFNVTDNVQEIIWSLVASRSNNWFSGYNDSGDWIQMDLVKYRLSGGTNSLRLYLDEHRLLRTCLFNPDNVGKPVPPEADSFPLTK</sequence>
<dbReference type="Proteomes" id="UP000308267">
    <property type="component" value="Unassembled WGS sequence"/>
</dbReference>
<feature type="chain" id="PRO_5020721684" description="F5/8 type C domain-containing protein" evidence="1">
    <location>
        <begin position="18"/>
        <end position="122"/>
    </location>
</feature>
<organism evidence="2 3">
    <name type="scientific">Opisthorchis felineus</name>
    <dbReference type="NCBI Taxonomy" id="147828"/>
    <lineage>
        <taxon>Eukaryota</taxon>
        <taxon>Metazoa</taxon>
        <taxon>Spiralia</taxon>
        <taxon>Lophotrochozoa</taxon>
        <taxon>Platyhelminthes</taxon>
        <taxon>Trematoda</taxon>
        <taxon>Digenea</taxon>
        <taxon>Opisthorchiida</taxon>
        <taxon>Opisthorchiata</taxon>
        <taxon>Opisthorchiidae</taxon>
        <taxon>Opisthorchis</taxon>
    </lineage>
</organism>
<feature type="signal peptide" evidence="1">
    <location>
        <begin position="1"/>
        <end position="17"/>
    </location>
</feature>
<protein>
    <recommendedName>
        <fullName evidence="4">F5/8 type C domain-containing protein</fullName>
    </recommendedName>
</protein>
<keyword evidence="3" id="KW-1185">Reference proteome</keyword>
<dbReference type="OrthoDB" id="6075074at2759"/>
<evidence type="ECO:0008006" key="4">
    <source>
        <dbReference type="Google" id="ProtNLM"/>
    </source>
</evidence>
<accession>A0A4V3SGG4</accession>
<evidence type="ECO:0000256" key="1">
    <source>
        <dbReference type="SAM" id="SignalP"/>
    </source>
</evidence>
<gene>
    <name evidence="2" type="ORF">CRM22_002197</name>
</gene>
<comment type="caution">
    <text evidence="2">The sequence shown here is derived from an EMBL/GenBank/DDBJ whole genome shotgun (WGS) entry which is preliminary data.</text>
</comment>
<reference evidence="2 3" key="1">
    <citation type="journal article" date="2019" name="BMC Genomics">
        <title>New insights from Opisthorchis felineus genome: update on genomics of the epidemiologically important liver flukes.</title>
        <authorList>
            <person name="Ershov N.I."/>
            <person name="Mordvinov V.A."/>
            <person name="Prokhortchouk E.B."/>
            <person name="Pakharukova M.Y."/>
            <person name="Gunbin K.V."/>
            <person name="Ustyantsev K."/>
            <person name="Genaev M.A."/>
            <person name="Blinov A.G."/>
            <person name="Mazur A."/>
            <person name="Boulygina E."/>
            <person name="Tsygankova S."/>
            <person name="Khrameeva E."/>
            <person name="Chekanov N."/>
            <person name="Fan G."/>
            <person name="Xiao A."/>
            <person name="Zhang H."/>
            <person name="Xu X."/>
            <person name="Yang H."/>
            <person name="Solovyev V."/>
            <person name="Lee S.M."/>
            <person name="Liu X."/>
            <person name="Afonnikov D.A."/>
            <person name="Skryabin K.G."/>
        </authorList>
    </citation>
    <scope>NUCLEOTIDE SEQUENCE [LARGE SCALE GENOMIC DNA]</scope>
    <source>
        <strain evidence="2">AK-0245</strain>
        <tissue evidence="2">Whole organism</tissue>
    </source>
</reference>